<evidence type="ECO:0000313" key="2">
    <source>
        <dbReference type="Proteomes" id="UP000193380"/>
    </source>
</evidence>
<dbReference type="Gene3D" id="1.10.510.10">
    <property type="entry name" value="Transferase(Phosphotransferase) domain 1"/>
    <property type="match status" value="1"/>
</dbReference>
<name>A0A060XKC3_ONCMY</name>
<dbReference type="STRING" id="8022.A0A060XKC3"/>
<sequence>MAVETVHQEDVLNVILCRTSAGGCLQGTYKRTELQVSIKVLSSRTAGGSKWTEWMRDVAVVRQVHSERVLVPLGVYEAWCLMGLLYDWMPEGSLHSLLYQVSVIYARSV</sequence>
<accession>A0A060XKC3</accession>
<dbReference type="SUPFAM" id="SSF56112">
    <property type="entry name" value="Protein kinase-like (PK-like)"/>
    <property type="match status" value="1"/>
</dbReference>
<organism evidence="1 2">
    <name type="scientific">Oncorhynchus mykiss</name>
    <name type="common">Rainbow trout</name>
    <name type="synonym">Salmo gairdneri</name>
    <dbReference type="NCBI Taxonomy" id="8022"/>
    <lineage>
        <taxon>Eukaryota</taxon>
        <taxon>Metazoa</taxon>
        <taxon>Chordata</taxon>
        <taxon>Craniata</taxon>
        <taxon>Vertebrata</taxon>
        <taxon>Euteleostomi</taxon>
        <taxon>Actinopterygii</taxon>
        <taxon>Neopterygii</taxon>
        <taxon>Teleostei</taxon>
        <taxon>Protacanthopterygii</taxon>
        <taxon>Salmoniformes</taxon>
        <taxon>Salmonidae</taxon>
        <taxon>Salmoninae</taxon>
        <taxon>Oncorhynchus</taxon>
    </lineage>
</organism>
<dbReference type="EMBL" id="FR905520">
    <property type="protein sequence ID" value="CDQ79926.1"/>
    <property type="molecule type" value="Genomic_DNA"/>
</dbReference>
<evidence type="ECO:0008006" key="3">
    <source>
        <dbReference type="Google" id="ProtNLM"/>
    </source>
</evidence>
<evidence type="ECO:0000313" key="1">
    <source>
        <dbReference type="EMBL" id="CDQ79926.1"/>
    </source>
</evidence>
<dbReference type="AlphaFoldDB" id="A0A060XKC3"/>
<protein>
    <recommendedName>
        <fullName evidence="3">Protein kinase domain-containing protein</fullName>
    </recommendedName>
</protein>
<proteinExistence type="predicted"/>
<dbReference type="PaxDb" id="8022-A0A060XKC3"/>
<dbReference type="Proteomes" id="UP000193380">
    <property type="component" value="Unassembled WGS sequence"/>
</dbReference>
<reference evidence="1" key="1">
    <citation type="journal article" date="2014" name="Nat. Commun.">
        <title>The rainbow trout genome provides novel insights into evolution after whole-genome duplication in vertebrates.</title>
        <authorList>
            <person name="Berthelot C."/>
            <person name="Brunet F."/>
            <person name="Chalopin D."/>
            <person name="Juanchich A."/>
            <person name="Bernard M."/>
            <person name="Noel B."/>
            <person name="Bento P."/>
            <person name="Da Silva C."/>
            <person name="Labadie K."/>
            <person name="Alberti A."/>
            <person name="Aury J.M."/>
            <person name="Louis A."/>
            <person name="Dehais P."/>
            <person name="Bardou P."/>
            <person name="Montfort J."/>
            <person name="Klopp C."/>
            <person name="Cabau C."/>
            <person name="Gaspin C."/>
            <person name="Thorgaard G.H."/>
            <person name="Boussaha M."/>
            <person name="Quillet E."/>
            <person name="Guyomard R."/>
            <person name="Galiana D."/>
            <person name="Bobe J."/>
            <person name="Volff J.N."/>
            <person name="Genet C."/>
            <person name="Wincker P."/>
            <person name="Jaillon O."/>
            <person name="Roest Crollius H."/>
            <person name="Guiguen Y."/>
        </authorList>
    </citation>
    <scope>NUCLEOTIDE SEQUENCE [LARGE SCALE GENOMIC DNA]</scope>
</reference>
<gene>
    <name evidence="1" type="ORF">GSONMT00001764001</name>
</gene>
<reference evidence="1" key="2">
    <citation type="submission" date="2014-03" db="EMBL/GenBank/DDBJ databases">
        <authorList>
            <person name="Genoscope - CEA"/>
        </authorList>
    </citation>
    <scope>NUCLEOTIDE SEQUENCE</scope>
</reference>
<dbReference type="InterPro" id="IPR011009">
    <property type="entry name" value="Kinase-like_dom_sf"/>
</dbReference>